<evidence type="ECO:0000313" key="7">
    <source>
        <dbReference type="Proteomes" id="UP000475214"/>
    </source>
</evidence>
<dbReference type="RefSeq" id="WP_163741756.1">
    <property type="nucleotide sequence ID" value="NZ_JAAGOA010000017.1"/>
</dbReference>
<reference evidence="6 7" key="1">
    <citation type="submission" date="2020-02" db="EMBL/GenBank/DDBJ databases">
        <authorList>
            <person name="Li X.-J."/>
            <person name="Han X.-M."/>
        </authorList>
    </citation>
    <scope>NUCLEOTIDE SEQUENCE [LARGE SCALE GENOMIC DNA]</scope>
    <source>
        <strain evidence="6 7">CCTCC AB 2017055</strain>
    </source>
</reference>
<dbReference type="InterPro" id="IPR019952">
    <property type="entry name" value="F420_OxRdatse_Rv1855c_pred"/>
</dbReference>
<dbReference type="PANTHER" id="PTHR42847">
    <property type="entry name" value="ALKANESULFONATE MONOOXYGENASE"/>
    <property type="match status" value="1"/>
</dbReference>
<dbReference type="PANTHER" id="PTHR42847:SF8">
    <property type="entry name" value="CONSERVED PROTEIN"/>
    <property type="match status" value="1"/>
</dbReference>
<keyword evidence="2" id="KW-0288">FMN</keyword>
<protein>
    <submittedName>
        <fullName evidence="6">LLM class F420-dependent oxidoreductase</fullName>
    </submittedName>
</protein>
<dbReference type="Pfam" id="PF00296">
    <property type="entry name" value="Bac_luciferase"/>
    <property type="match status" value="1"/>
</dbReference>
<organism evidence="6 7">
    <name type="scientific">Phytoactinopolyspora halotolerans</name>
    <dbReference type="NCBI Taxonomy" id="1981512"/>
    <lineage>
        <taxon>Bacteria</taxon>
        <taxon>Bacillati</taxon>
        <taxon>Actinomycetota</taxon>
        <taxon>Actinomycetes</taxon>
        <taxon>Jiangellales</taxon>
        <taxon>Jiangellaceae</taxon>
        <taxon>Phytoactinopolyspora</taxon>
    </lineage>
</organism>
<feature type="domain" description="Luciferase-like" evidence="5">
    <location>
        <begin position="21"/>
        <end position="235"/>
    </location>
</feature>
<evidence type="ECO:0000256" key="4">
    <source>
        <dbReference type="ARBA" id="ARBA00023033"/>
    </source>
</evidence>
<dbReference type="InterPro" id="IPR036661">
    <property type="entry name" value="Luciferase-like_sf"/>
</dbReference>
<dbReference type="NCBIfam" id="TIGR03560">
    <property type="entry name" value="F420_Rv1855c"/>
    <property type="match status" value="1"/>
</dbReference>
<dbReference type="Gene3D" id="3.20.20.30">
    <property type="entry name" value="Luciferase-like domain"/>
    <property type="match status" value="1"/>
</dbReference>
<comment type="caution">
    <text evidence="6">The sequence shown here is derived from an EMBL/GenBank/DDBJ whole genome shotgun (WGS) entry which is preliminary data.</text>
</comment>
<evidence type="ECO:0000256" key="2">
    <source>
        <dbReference type="ARBA" id="ARBA00022643"/>
    </source>
</evidence>
<dbReference type="Proteomes" id="UP000475214">
    <property type="component" value="Unassembled WGS sequence"/>
</dbReference>
<dbReference type="AlphaFoldDB" id="A0A6L9SC67"/>
<dbReference type="SUPFAM" id="SSF51679">
    <property type="entry name" value="Bacterial luciferase-like"/>
    <property type="match status" value="1"/>
</dbReference>
<dbReference type="GO" id="GO:0008726">
    <property type="term" value="F:alkanesulfonate monooxygenase activity"/>
    <property type="evidence" value="ECO:0007669"/>
    <property type="project" value="TreeGrafter"/>
</dbReference>
<evidence type="ECO:0000313" key="6">
    <source>
        <dbReference type="EMBL" id="NEE02826.1"/>
    </source>
</evidence>
<dbReference type="EMBL" id="JAAGOA010000017">
    <property type="protein sequence ID" value="NEE02826.1"/>
    <property type="molecule type" value="Genomic_DNA"/>
</dbReference>
<keyword evidence="7" id="KW-1185">Reference proteome</keyword>
<sequence>MELAVHVVRFDHPAGPSGIGPELARTGEAADRAGVAWLSVMDHFFQLPQLGAAEDGMLEGYTALGYLAGHTSEVQLGLLVGGVTYRHPGLLAKVATTLDVLSEGRAVFGIGAAWYEREHQGLGVPFPPVAERFERLEETLRIVRQMWDPANNGPFDGKHYQLAETLCTPQPVSRPHPPILIGGGGEKKTLRLVAQYADACNLFASSPDDVAHKLDVLRRHCDDVGRDYAEIKKTAMYRGPALNDGDIDGFVDDVTAYARLGVEQINVVPPDSEPAGWIEKVCTPAVPRLADLSA</sequence>
<dbReference type="InterPro" id="IPR011251">
    <property type="entry name" value="Luciferase-like_dom"/>
</dbReference>
<dbReference type="GO" id="GO:0046306">
    <property type="term" value="P:alkanesulfonate catabolic process"/>
    <property type="evidence" value="ECO:0007669"/>
    <property type="project" value="TreeGrafter"/>
</dbReference>
<accession>A0A6L9SC67</accession>
<proteinExistence type="predicted"/>
<gene>
    <name evidence="6" type="ORF">G1H10_21920</name>
</gene>
<keyword evidence="4" id="KW-0503">Monooxygenase</keyword>
<evidence type="ECO:0000256" key="1">
    <source>
        <dbReference type="ARBA" id="ARBA00022630"/>
    </source>
</evidence>
<evidence type="ECO:0000259" key="5">
    <source>
        <dbReference type="Pfam" id="PF00296"/>
    </source>
</evidence>
<name>A0A6L9SC67_9ACTN</name>
<keyword evidence="3" id="KW-0560">Oxidoreductase</keyword>
<keyword evidence="1" id="KW-0285">Flavoprotein</keyword>
<dbReference type="InterPro" id="IPR050172">
    <property type="entry name" value="SsuD_RutA_monooxygenase"/>
</dbReference>
<evidence type="ECO:0000256" key="3">
    <source>
        <dbReference type="ARBA" id="ARBA00023002"/>
    </source>
</evidence>